<proteinExistence type="predicted"/>
<keyword evidence="1" id="KW-1133">Transmembrane helix</keyword>
<organism evidence="2">
    <name type="scientific">Anguilla anguilla</name>
    <name type="common">European freshwater eel</name>
    <name type="synonym">Muraena anguilla</name>
    <dbReference type="NCBI Taxonomy" id="7936"/>
    <lineage>
        <taxon>Eukaryota</taxon>
        <taxon>Metazoa</taxon>
        <taxon>Chordata</taxon>
        <taxon>Craniata</taxon>
        <taxon>Vertebrata</taxon>
        <taxon>Euteleostomi</taxon>
        <taxon>Actinopterygii</taxon>
        <taxon>Neopterygii</taxon>
        <taxon>Teleostei</taxon>
        <taxon>Anguilliformes</taxon>
        <taxon>Anguillidae</taxon>
        <taxon>Anguilla</taxon>
    </lineage>
</organism>
<name>A0A0E9QYK5_ANGAN</name>
<dbReference type="EMBL" id="GBXM01087399">
    <property type="protein sequence ID" value="JAH21178.1"/>
    <property type="molecule type" value="Transcribed_RNA"/>
</dbReference>
<keyword evidence="1" id="KW-0472">Membrane</keyword>
<evidence type="ECO:0000256" key="1">
    <source>
        <dbReference type="SAM" id="Phobius"/>
    </source>
</evidence>
<reference evidence="2" key="1">
    <citation type="submission" date="2014-11" db="EMBL/GenBank/DDBJ databases">
        <authorList>
            <person name="Amaro Gonzalez C."/>
        </authorList>
    </citation>
    <scope>NUCLEOTIDE SEQUENCE</scope>
</reference>
<protein>
    <submittedName>
        <fullName evidence="2">Uncharacterized protein</fullName>
    </submittedName>
</protein>
<evidence type="ECO:0000313" key="2">
    <source>
        <dbReference type="EMBL" id="JAH21178.1"/>
    </source>
</evidence>
<sequence>MGCFPLTIITKLLLCLYISGISVVSIELNFSFTKHLTFLKILFTKNVFLCVFC</sequence>
<reference evidence="2" key="2">
    <citation type="journal article" date="2015" name="Fish Shellfish Immunol.">
        <title>Early steps in the European eel (Anguilla anguilla)-Vibrio vulnificus interaction in the gills: Role of the RtxA13 toxin.</title>
        <authorList>
            <person name="Callol A."/>
            <person name="Pajuelo D."/>
            <person name="Ebbesson L."/>
            <person name="Teles M."/>
            <person name="MacKenzie S."/>
            <person name="Amaro C."/>
        </authorList>
    </citation>
    <scope>NUCLEOTIDE SEQUENCE</scope>
</reference>
<accession>A0A0E9QYK5</accession>
<keyword evidence="1" id="KW-0812">Transmembrane</keyword>
<feature type="transmembrane region" description="Helical" evidence="1">
    <location>
        <begin position="12"/>
        <end position="32"/>
    </location>
</feature>
<dbReference type="AlphaFoldDB" id="A0A0E9QYK5"/>